<proteinExistence type="predicted"/>
<dbReference type="EMBL" id="JBHMQT010000055">
    <property type="protein sequence ID" value="MFC0865448.1"/>
    <property type="molecule type" value="Genomic_DNA"/>
</dbReference>
<feature type="chain" id="PRO_5045887620" evidence="1">
    <location>
        <begin position="28"/>
        <end position="54"/>
    </location>
</feature>
<reference evidence="2 3" key="1">
    <citation type="submission" date="2024-09" db="EMBL/GenBank/DDBJ databases">
        <authorList>
            <person name="Sun Q."/>
            <person name="Mori K."/>
        </authorList>
    </citation>
    <scope>NUCLEOTIDE SEQUENCE [LARGE SCALE GENOMIC DNA]</scope>
    <source>
        <strain evidence="2 3">TBRC 1851</strain>
    </source>
</reference>
<name>A0ABV6UBA3_9ACTN</name>
<dbReference type="RefSeq" id="WP_394303469.1">
    <property type="nucleotide sequence ID" value="NZ_JBHMQT010000055.1"/>
</dbReference>
<keyword evidence="1" id="KW-0732">Signal</keyword>
<feature type="signal peptide" evidence="1">
    <location>
        <begin position="1"/>
        <end position="27"/>
    </location>
</feature>
<organism evidence="2 3">
    <name type="scientific">Sphaerimonospora cavernae</name>
    <dbReference type="NCBI Taxonomy" id="1740611"/>
    <lineage>
        <taxon>Bacteria</taxon>
        <taxon>Bacillati</taxon>
        <taxon>Actinomycetota</taxon>
        <taxon>Actinomycetes</taxon>
        <taxon>Streptosporangiales</taxon>
        <taxon>Streptosporangiaceae</taxon>
        <taxon>Sphaerimonospora</taxon>
    </lineage>
</organism>
<evidence type="ECO:0000313" key="3">
    <source>
        <dbReference type="Proteomes" id="UP001589870"/>
    </source>
</evidence>
<sequence length="54" mass="5345">MGSRLIRGAAVLAGSMLAVGALTPSLAALALTAQKDSAYAWTAANGVVKLTNNS</sequence>
<comment type="caution">
    <text evidence="2">The sequence shown here is derived from an EMBL/GenBank/DDBJ whole genome shotgun (WGS) entry which is preliminary data.</text>
</comment>
<protein>
    <submittedName>
        <fullName evidence="2">Uncharacterized protein</fullName>
    </submittedName>
</protein>
<evidence type="ECO:0000256" key="1">
    <source>
        <dbReference type="SAM" id="SignalP"/>
    </source>
</evidence>
<dbReference type="Proteomes" id="UP001589870">
    <property type="component" value="Unassembled WGS sequence"/>
</dbReference>
<gene>
    <name evidence="2" type="ORF">ACFHYQ_24450</name>
</gene>
<evidence type="ECO:0000313" key="2">
    <source>
        <dbReference type="EMBL" id="MFC0865448.1"/>
    </source>
</evidence>
<accession>A0ABV6UBA3</accession>
<keyword evidence="3" id="KW-1185">Reference proteome</keyword>